<dbReference type="InterPro" id="IPR036691">
    <property type="entry name" value="Endo/exonu/phosph_ase_sf"/>
</dbReference>
<dbReference type="CDD" id="cd01650">
    <property type="entry name" value="RT_nLTR_like"/>
    <property type="match status" value="1"/>
</dbReference>
<evidence type="ECO:0000313" key="3">
    <source>
        <dbReference type="Proteomes" id="UP001314205"/>
    </source>
</evidence>
<dbReference type="AlphaFoldDB" id="A0AAV1KT27"/>
<dbReference type="PANTHER" id="PTHR47510:SF3">
    <property type="entry name" value="ENDO_EXONUCLEASE_PHOSPHATASE DOMAIN-CONTAINING PROTEIN"/>
    <property type="match status" value="1"/>
</dbReference>
<gene>
    <name evidence="2" type="ORF">PARMNEM_LOCUS6898</name>
</gene>
<dbReference type="Proteomes" id="UP001314205">
    <property type="component" value="Unassembled WGS sequence"/>
</dbReference>
<dbReference type="EMBL" id="CAVLGL010000080">
    <property type="protein sequence ID" value="CAK1585873.1"/>
    <property type="molecule type" value="Genomic_DNA"/>
</dbReference>
<keyword evidence="3" id="KW-1185">Reference proteome</keyword>
<name>A0AAV1KT27_9NEOP</name>
<dbReference type="Gene3D" id="3.60.10.10">
    <property type="entry name" value="Endonuclease/exonuclease/phosphatase"/>
    <property type="match status" value="1"/>
</dbReference>
<dbReference type="Pfam" id="PF00078">
    <property type="entry name" value="RVT_1"/>
    <property type="match status" value="1"/>
</dbReference>
<dbReference type="Pfam" id="PF02958">
    <property type="entry name" value="EcKL"/>
    <property type="match status" value="1"/>
</dbReference>
<dbReference type="PANTHER" id="PTHR47510">
    <property type="entry name" value="REVERSE TRANSCRIPTASE DOMAIN-CONTAINING PROTEIN"/>
    <property type="match status" value="1"/>
</dbReference>
<accession>A0AAV1KT27</accession>
<dbReference type="InterPro" id="IPR004119">
    <property type="entry name" value="EcKL"/>
</dbReference>
<feature type="domain" description="Reverse transcriptase" evidence="1">
    <location>
        <begin position="400"/>
        <end position="684"/>
    </location>
</feature>
<protein>
    <recommendedName>
        <fullName evidence="1">Reverse transcriptase domain-containing protein</fullName>
    </recommendedName>
</protein>
<proteinExistence type="predicted"/>
<evidence type="ECO:0000259" key="1">
    <source>
        <dbReference type="PROSITE" id="PS50878"/>
    </source>
</evidence>
<evidence type="ECO:0000313" key="2">
    <source>
        <dbReference type="EMBL" id="CAK1585873.1"/>
    </source>
</evidence>
<dbReference type="SUPFAM" id="SSF56219">
    <property type="entry name" value="DNase I-like"/>
    <property type="match status" value="1"/>
</dbReference>
<dbReference type="InterPro" id="IPR000477">
    <property type="entry name" value="RT_dom"/>
</dbReference>
<sequence length="693" mass="81219">MTPDKELIFALVSCKNVKFLCCVVYLPPNYCDDQYIDVLTCIENALCTYSNLNVLVLGDFNLNSCSTNVKTQFNIFCDFCNLQQHNTVLNTRSGLLDLVLSDYDRNQLKVFPGLDPLVPIDEYHPSLDIKINLSYGEFLPGLRSSPDESSHAIPDWNWRKADFQALYTALAKLDWSELMTFTDVNSAVNFFYNKLKEIINLYVPNKKLSPNHRQYVYPKWFTPEIIENIKKKYFHLKRFKQEGKLFNKELFSFYRWRVKTLIDNAYEQHLKLIQKSIIDDPVFFWKYVSDKKKERRHTETFSYKGAEVTGQDAANAFAEYFGSVFHNEKPLLNYVDAENAANSQNNVMPISVRQVDETDFRLAIRRLKPRSAGGPDRIPAFLVKDCAPALRSPLLFIFNLSLRQATYPEQWKLSRVTPVPKGEPGKDVSAFRPIAVLSVLAKIFETMLDFRIRNQVDNILHESQHGFRKNRATTTNLIAHVDYVCAEMDSRRQVDAAYFDFRKAFDLVSNDILLHKLAKLGFTPKLLQLFASYLDNRRQFVRVSGFESADYFTRSGNSEIMEVILLDYQMIYHGCPINDFLFFIFSSTDQKFRREHLEHLKCVYYESLRNFLEYFNMDVELIFPRKLLEQIYKDRLEFGLLTGLYLSYFMFVPEDDLPDFENNKLADVVINFDDKYKKWVRDLIDDFIQWGYL</sequence>
<reference evidence="2 3" key="1">
    <citation type="submission" date="2023-11" db="EMBL/GenBank/DDBJ databases">
        <authorList>
            <person name="Hedman E."/>
            <person name="Englund M."/>
            <person name="Stromberg M."/>
            <person name="Nyberg Akerstrom W."/>
            <person name="Nylinder S."/>
            <person name="Jareborg N."/>
            <person name="Kallberg Y."/>
            <person name="Kronander E."/>
        </authorList>
    </citation>
    <scope>NUCLEOTIDE SEQUENCE [LARGE SCALE GENOMIC DNA]</scope>
</reference>
<comment type="caution">
    <text evidence="2">The sequence shown here is derived from an EMBL/GenBank/DDBJ whole genome shotgun (WGS) entry which is preliminary data.</text>
</comment>
<dbReference type="PROSITE" id="PS50878">
    <property type="entry name" value="RT_POL"/>
    <property type="match status" value="1"/>
</dbReference>
<organism evidence="2 3">
    <name type="scientific">Parnassius mnemosyne</name>
    <name type="common">clouded apollo</name>
    <dbReference type="NCBI Taxonomy" id="213953"/>
    <lineage>
        <taxon>Eukaryota</taxon>
        <taxon>Metazoa</taxon>
        <taxon>Ecdysozoa</taxon>
        <taxon>Arthropoda</taxon>
        <taxon>Hexapoda</taxon>
        <taxon>Insecta</taxon>
        <taxon>Pterygota</taxon>
        <taxon>Neoptera</taxon>
        <taxon>Endopterygota</taxon>
        <taxon>Lepidoptera</taxon>
        <taxon>Glossata</taxon>
        <taxon>Ditrysia</taxon>
        <taxon>Papilionoidea</taxon>
        <taxon>Papilionidae</taxon>
        <taxon>Parnassiinae</taxon>
        <taxon>Parnassini</taxon>
        <taxon>Parnassius</taxon>
        <taxon>Driopa</taxon>
    </lineage>
</organism>